<name>A0ABR4ISG0_9EURO</name>
<dbReference type="InterPro" id="IPR014025">
    <property type="entry name" value="Glutaredoxin_subgr"/>
</dbReference>
<dbReference type="Proteomes" id="UP001610446">
    <property type="component" value="Unassembled WGS sequence"/>
</dbReference>
<dbReference type="PRINTS" id="PR00160">
    <property type="entry name" value="GLUTAREDOXIN"/>
</dbReference>
<dbReference type="InterPro" id="IPR002109">
    <property type="entry name" value="Glutaredoxin"/>
</dbReference>
<keyword evidence="4" id="KW-1185">Reference proteome</keyword>
<sequence length="296" mass="33052">MFSQRRIRLLAITAVVAILLYLHYSGEDRSPRNQKFYQSTVAAIEAEKQAGLETTKAGGNPLPHTNNKDESDLKPGEEYSYVDSDDDKEEPAIPKAKPPLVTDGTPSQPEKEQQRQARLSDDDDDVEEIPIAGRTTMTVTKEKDPASTDDYDSVVVDEESVEEEKKRKQQQEEEEKEVKAELNAILKRSPIIIFSKSFCPYSKKAKTVLLDKYTIVPAPFVVELDQHPLGRQLQALLGQNTGRRTVPNVLVNGRSIGGGDDIVGLDEHDELASRLKSLGGKWLQDVKRKPVEEADE</sequence>
<dbReference type="PANTHER" id="PTHR45694:SF5">
    <property type="entry name" value="GLUTAREDOXIN 2"/>
    <property type="match status" value="1"/>
</dbReference>
<dbReference type="CDD" id="cd03419">
    <property type="entry name" value="GRX_GRXh_1_2_like"/>
    <property type="match status" value="1"/>
</dbReference>
<dbReference type="InterPro" id="IPR036249">
    <property type="entry name" value="Thioredoxin-like_sf"/>
</dbReference>
<feature type="compositionally biased region" description="Basic and acidic residues" evidence="1">
    <location>
        <begin position="109"/>
        <end position="120"/>
    </location>
</feature>
<evidence type="ECO:0000313" key="3">
    <source>
        <dbReference type="EMBL" id="KAL2830706.1"/>
    </source>
</evidence>
<proteinExistence type="predicted"/>
<feature type="compositionally biased region" description="Basic and acidic residues" evidence="1">
    <location>
        <begin position="66"/>
        <end position="77"/>
    </location>
</feature>
<dbReference type="InterPro" id="IPR011899">
    <property type="entry name" value="Glutaredoxin_euk/vir"/>
</dbReference>
<feature type="domain" description="Glutaredoxin" evidence="2">
    <location>
        <begin position="191"/>
        <end position="256"/>
    </location>
</feature>
<evidence type="ECO:0000259" key="2">
    <source>
        <dbReference type="Pfam" id="PF00462"/>
    </source>
</evidence>
<dbReference type="PANTHER" id="PTHR45694">
    <property type="entry name" value="GLUTAREDOXIN 2"/>
    <property type="match status" value="1"/>
</dbReference>
<dbReference type="SUPFAM" id="SSF52833">
    <property type="entry name" value="Thioredoxin-like"/>
    <property type="match status" value="1"/>
</dbReference>
<evidence type="ECO:0000313" key="4">
    <source>
        <dbReference type="Proteomes" id="UP001610446"/>
    </source>
</evidence>
<reference evidence="3 4" key="1">
    <citation type="submission" date="2024-07" db="EMBL/GenBank/DDBJ databases">
        <title>Section-level genome sequencing and comparative genomics of Aspergillus sections Usti and Cavernicolus.</title>
        <authorList>
            <consortium name="Lawrence Berkeley National Laboratory"/>
            <person name="Nybo J.L."/>
            <person name="Vesth T.C."/>
            <person name="Theobald S."/>
            <person name="Frisvad J.C."/>
            <person name="Larsen T.O."/>
            <person name="Kjaerboelling I."/>
            <person name="Rothschild-Mancinelli K."/>
            <person name="Lyhne E.K."/>
            <person name="Kogle M.E."/>
            <person name="Barry K."/>
            <person name="Clum A."/>
            <person name="Na H."/>
            <person name="Ledsgaard L."/>
            <person name="Lin J."/>
            <person name="Lipzen A."/>
            <person name="Kuo A."/>
            <person name="Riley R."/>
            <person name="Mondo S."/>
            <person name="Labutti K."/>
            <person name="Haridas S."/>
            <person name="Pangalinan J."/>
            <person name="Salamov A.A."/>
            <person name="Simmons B.A."/>
            <person name="Magnuson J.K."/>
            <person name="Chen J."/>
            <person name="Drula E."/>
            <person name="Henrissat B."/>
            <person name="Wiebenga A."/>
            <person name="Lubbers R.J."/>
            <person name="Gomes A.C."/>
            <person name="Makela M.R."/>
            <person name="Stajich J."/>
            <person name="Grigoriev I.V."/>
            <person name="Mortensen U.H."/>
            <person name="De Vries R.P."/>
            <person name="Baker S.E."/>
            <person name="Andersen M.R."/>
        </authorList>
    </citation>
    <scope>NUCLEOTIDE SEQUENCE [LARGE SCALE GENOMIC DNA]</scope>
    <source>
        <strain evidence="3 4">CBS 123904</strain>
    </source>
</reference>
<feature type="compositionally biased region" description="Acidic residues" evidence="1">
    <location>
        <begin position="147"/>
        <end position="162"/>
    </location>
</feature>
<dbReference type="Pfam" id="PF00462">
    <property type="entry name" value="Glutaredoxin"/>
    <property type="match status" value="1"/>
</dbReference>
<dbReference type="Gene3D" id="3.40.30.10">
    <property type="entry name" value="Glutaredoxin"/>
    <property type="match status" value="1"/>
</dbReference>
<protein>
    <submittedName>
        <fullName evidence="3">Glutaredoxin domain protein</fullName>
    </submittedName>
</protein>
<accession>A0ABR4ISG0</accession>
<evidence type="ECO:0000256" key="1">
    <source>
        <dbReference type="SAM" id="MobiDB-lite"/>
    </source>
</evidence>
<dbReference type="NCBIfam" id="TIGR02180">
    <property type="entry name" value="GRX_euk"/>
    <property type="match status" value="1"/>
</dbReference>
<gene>
    <name evidence="3" type="ORF">BJY01DRAFT_227019</name>
</gene>
<feature type="region of interest" description="Disordered" evidence="1">
    <location>
        <begin position="52"/>
        <end position="176"/>
    </location>
</feature>
<dbReference type="EMBL" id="JBFXLU010000299">
    <property type="protein sequence ID" value="KAL2830706.1"/>
    <property type="molecule type" value="Genomic_DNA"/>
</dbReference>
<comment type="caution">
    <text evidence="3">The sequence shown here is derived from an EMBL/GenBank/DDBJ whole genome shotgun (WGS) entry which is preliminary data.</text>
</comment>
<dbReference type="PROSITE" id="PS51354">
    <property type="entry name" value="GLUTAREDOXIN_2"/>
    <property type="match status" value="1"/>
</dbReference>
<feature type="compositionally biased region" description="Basic and acidic residues" evidence="1">
    <location>
        <begin position="163"/>
        <end position="176"/>
    </location>
</feature>
<organism evidence="3 4">
    <name type="scientific">Aspergillus pseudoustus</name>
    <dbReference type="NCBI Taxonomy" id="1810923"/>
    <lineage>
        <taxon>Eukaryota</taxon>
        <taxon>Fungi</taxon>
        <taxon>Dikarya</taxon>
        <taxon>Ascomycota</taxon>
        <taxon>Pezizomycotina</taxon>
        <taxon>Eurotiomycetes</taxon>
        <taxon>Eurotiomycetidae</taxon>
        <taxon>Eurotiales</taxon>
        <taxon>Aspergillaceae</taxon>
        <taxon>Aspergillus</taxon>
        <taxon>Aspergillus subgen. Nidulantes</taxon>
    </lineage>
</organism>